<reference evidence="14 15" key="1">
    <citation type="submission" date="2019-02" db="EMBL/GenBank/DDBJ databases">
        <title>Genomic Encyclopedia of Type Strains, Phase IV (KMG-IV): sequencing the most valuable type-strain genomes for metagenomic binning, comparative biology and taxonomic classification.</title>
        <authorList>
            <person name="Goeker M."/>
        </authorList>
    </citation>
    <scope>NUCLEOTIDE SEQUENCE [LARGE SCALE GENOMIC DNA]</scope>
    <source>
        <strain evidence="14 15">DSM 101727</strain>
    </source>
</reference>
<evidence type="ECO:0000256" key="11">
    <source>
        <dbReference type="SAM" id="MobiDB-lite"/>
    </source>
</evidence>
<feature type="binding site" evidence="10">
    <location>
        <position position="40"/>
    </location>
    <ligand>
        <name>ATP</name>
        <dbReference type="ChEBI" id="CHEBI:30616"/>
    </ligand>
</feature>
<evidence type="ECO:0000256" key="12">
    <source>
        <dbReference type="SAM" id="Phobius"/>
    </source>
</evidence>
<dbReference type="InterPro" id="IPR015943">
    <property type="entry name" value="WD40/YVTN_repeat-like_dom_sf"/>
</dbReference>
<evidence type="ECO:0000256" key="3">
    <source>
        <dbReference type="ARBA" id="ARBA00022574"/>
    </source>
</evidence>
<dbReference type="PANTHER" id="PTHR19879">
    <property type="entry name" value="TRANSCRIPTION INITIATION FACTOR TFIID"/>
    <property type="match status" value="1"/>
</dbReference>
<dbReference type="PROSITE" id="PS50294">
    <property type="entry name" value="WD_REPEATS_REGION"/>
    <property type="match status" value="4"/>
</dbReference>
<feature type="repeat" description="WD" evidence="9">
    <location>
        <begin position="705"/>
        <end position="738"/>
    </location>
</feature>
<evidence type="ECO:0000256" key="10">
    <source>
        <dbReference type="PROSITE-ProRule" id="PRU10141"/>
    </source>
</evidence>
<dbReference type="EC" id="2.7.11.1" evidence="1"/>
<feature type="region of interest" description="Disordered" evidence="11">
    <location>
        <begin position="277"/>
        <end position="311"/>
    </location>
</feature>
<dbReference type="EMBL" id="SGWQ01000007">
    <property type="protein sequence ID" value="RZS36551.1"/>
    <property type="molecule type" value="Genomic_DNA"/>
</dbReference>
<dbReference type="PROSITE" id="PS00107">
    <property type="entry name" value="PROTEIN_KINASE_ATP"/>
    <property type="match status" value="1"/>
</dbReference>
<dbReference type="Gene3D" id="3.30.200.20">
    <property type="entry name" value="Phosphorylase Kinase, domain 1"/>
    <property type="match status" value="1"/>
</dbReference>
<feature type="region of interest" description="Disordered" evidence="11">
    <location>
        <begin position="566"/>
        <end position="596"/>
    </location>
</feature>
<dbReference type="RefSeq" id="WP_130346026.1">
    <property type="nucleotide sequence ID" value="NZ_SGWQ01000007.1"/>
</dbReference>
<dbReference type="AlphaFoldDB" id="A0A4Q7KLW2"/>
<comment type="caution">
    <text evidence="14">The sequence shown here is derived from an EMBL/GenBank/DDBJ whole genome shotgun (WGS) entry which is preliminary data.</text>
</comment>
<evidence type="ECO:0000256" key="9">
    <source>
        <dbReference type="PROSITE-ProRule" id="PRU00221"/>
    </source>
</evidence>
<dbReference type="InterPro" id="IPR020472">
    <property type="entry name" value="WD40_PAC1"/>
</dbReference>
<dbReference type="InterPro" id="IPR019775">
    <property type="entry name" value="WD40_repeat_CS"/>
</dbReference>
<dbReference type="PROSITE" id="PS50082">
    <property type="entry name" value="WD_REPEATS_2"/>
    <property type="match status" value="5"/>
</dbReference>
<organism evidence="14 15">
    <name type="scientific">Herbihabitans rhizosphaerae</name>
    <dbReference type="NCBI Taxonomy" id="1872711"/>
    <lineage>
        <taxon>Bacteria</taxon>
        <taxon>Bacillati</taxon>
        <taxon>Actinomycetota</taxon>
        <taxon>Actinomycetes</taxon>
        <taxon>Pseudonocardiales</taxon>
        <taxon>Pseudonocardiaceae</taxon>
        <taxon>Herbihabitans</taxon>
    </lineage>
</organism>
<evidence type="ECO:0000256" key="8">
    <source>
        <dbReference type="ARBA" id="ARBA00022840"/>
    </source>
</evidence>
<name>A0A4Q7KLW2_9PSEU</name>
<keyword evidence="12" id="KW-0812">Transmembrane</keyword>
<dbReference type="Pfam" id="PF00069">
    <property type="entry name" value="Pkinase"/>
    <property type="match status" value="1"/>
</dbReference>
<evidence type="ECO:0000256" key="2">
    <source>
        <dbReference type="ARBA" id="ARBA00022527"/>
    </source>
</evidence>
<feature type="transmembrane region" description="Helical" evidence="12">
    <location>
        <begin position="339"/>
        <end position="357"/>
    </location>
</feature>
<gene>
    <name evidence="14" type="ORF">EV193_107232</name>
</gene>
<feature type="repeat" description="WD" evidence="9">
    <location>
        <begin position="658"/>
        <end position="699"/>
    </location>
</feature>
<dbReference type="PROSITE" id="PS50011">
    <property type="entry name" value="PROTEIN_KINASE_DOM"/>
    <property type="match status" value="1"/>
</dbReference>
<keyword evidence="15" id="KW-1185">Reference proteome</keyword>
<feature type="transmembrane region" description="Helical" evidence="12">
    <location>
        <begin position="366"/>
        <end position="383"/>
    </location>
</feature>
<dbReference type="GO" id="GO:0005524">
    <property type="term" value="F:ATP binding"/>
    <property type="evidence" value="ECO:0007669"/>
    <property type="project" value="UniProtKB-UniRule"/>
</dbReference>
<evidence type="ECO:0000256" key="5">
    <source>
        <dbReference type="ARBA" id="ARBA00022737"/>
    </source>
</evidence>
<dbReference type="PRINTS" id="PR00320">
    <property type="entry name" value="GPROTEINBRPT"/>
</dbReference>
<evidence type="ECO:0000256" key="4">
    <source>
        <dbReference type="ARBA" id="ARBA00022679"/>
    </source>
</evidence>
<feature type="repeat" description="WD" evidence="9">
    <location>
        <begin position="829"/>
        <end position="863"/>
    </location>
</feature>
<keyword evidence="8 10" id="KW-0067">ATP-binding</keyword>
<keyword evidence="3 9" id="KW-0853">WD repeat</keyword>
<evidence type="ECO:0000256" key="7">
    <source>
        <dbReference type="ARBA" id="ARBA00022777"/>
    </source>
</evidence>
<sequence>MEPGQVLADQYRLDERLGAGGMGEVWRGTDLRMERPVAIKVVLTHLGPEHRLVERLLREAKAAGGLQHPGITVVHNIGEHDDRPFFVMELLGGENLATALRRHPDGLALDQVLSVAEQVCDALAAAHEQGIVHRDVKPANLILLPNGSVKICDFGVAKLADATTGLSHGNIIGTPSYMSPEQVKGTELDGRTDLYSLGCAIYALLAGTPPFRGDQAPMAIAYQHLNEPPPPLRDARPDVPPAVAELITELLAKDPADRPADAATVRDRFRALRTTTPANSPETITEVARPHEPATPTKHLPPPPEPPTRAPTTASVLTAVLAVATLAMAVLDLTIYTDLALPALVAFGVVAAAVLLLPHPKARPRLLILYATAAAVAVAIVVLDDQLGSSRFPTAPVAIGAGFGAGVAALALLRAPARLFLVLLVTGSAATVGAFVDRGGPIQTLLVLAAVGGVAVTVLVVLDAPARQLHVALVTVLALGVAVFVLRETQTTQEVTTGVAATLAAVTVAGLIGLVSPLRVVPVALVTVASIATSVVVAVNPFAPPAAADTGSDTGSDSCAACPGELPASPVSTTRTSSVAFSPDGNTMASSGGDAGPGAVRLWPLTGTATTPVDFHGPGGDFTSVAFSPDGGTLAFAGSNAAGIGILHRATGQVPVRMASEAKNVYSVAFSPDGKTLAGAGTEAAVRLWDPVTGRELGVLTGDITGSLSSLAFSPDGTKLAGAGGSNVIYLWDVSTGNIGSPAVLTGHTGWINSVAFSRDSSTLASGSRDTTVRLWDVATQRATATLTGHTGPVSSVAFSPDGKTLASGSWDYTIRLWNMATAASTGTIEEHTGGVASVAFRPNGRTLASGSYDGTIRFSTIE</sequence>
<feature type="transmembrane region" description="Helical" evidence="12">
    <location>
        <begin position="523"/>
        <end position="543"/>
    </location>
</feature>
<feature type="repeat" description="WD" evidence="9">
    <location>
        <begin position="745"/>
        <end position="786"/>
    </location>
</feature>
<accession>A0A4Q7KLW2</accession>
<dbReference type="InterPro" id="IPR017441">
    <property type="entry name" value="Protein_kinase_ATP_BS"/>
</dbReference>
<feature type="transmembrane region" description="Helical" evidence="12">
    <location>
        <begin position="395"/>
        <end position="412"/>
    </location>
</feature>
<dbReference type="SMART" id="SM00220">
    <property type="entry name" value="S_TKc"/>
    <property type="match status" value="1"/>
</dbReference>
<dbReference type="GO" id="GO:0004674">
    <property type="term" value="F:protein serine/threonine kinase activity"/>
    <property type="evidence" value="ECO:0007669"/>
    <property type="project" value="UniProtKB-KW"/>
</dbReference>
<dbReference type="PANTHER" id="PTHR19879:SF9">
    <property type="entry name" value="TRANSCRIPTION INITIATION FACTOR TFIID SUBUNIT 5"/>
    <property type="match status" value="1"/>
</dbReference>
<dbReference type="InterPro" id="IPR011009">
    <property type="entry name" value="Kinase-like_dom_sf"/>
</dbReference>
<evidence type="ECO:0000259" key="13">
    <source>
        <dbReference type="PROSITE" id="PS50011"/>
    </source>
</evidence>
<feature type="compositionally biased region" description="Pro residues" evidence="11">
    <location>
        <begin position="299"/>
        <end position="309"/>
    </location>
</feature>
<protein>
    <recommendedName>
        <fullName evidence="1">non-specific serine/threonine protein kinase</fullName>
        <ecNumber evidence="1">2.7.11.1</ecNumber>
    </recommendedName>
</protein>
<dbReference type="InterPro" id="IPR001680">
    <property type="entry name" value="WD40_rpt"/>
</dbReference>
<keyword evidence="7 14" id="KW-0418">Kinase</keyword>
<evidence type="ECO:0000256" key="1">
    <source>
        <dbReference type="ARBA" id="ARBA00012513"/>
    </source>
</evidence>
<evidence type="ECO:0000256" key="6">
    <source>
        <dbReference type="ARBA" id="ARBA00022741"/>
    </source>
</evidence>
<dbReference type="CDD" id="cd00200">
    <property type="entry name" value="WD40"/>
    <property type="match status" value="1"/>
</dbReference>
<keyword evidence="12" id="KW-1133">Transmembrane helix</keyword>
<keyword evidence="2 14" id="KW-0723">Serine/threonine-protein kinase</keyword>
<feature type="repeat" description="WD" evidence="9">
    <location>
        <begin position="787"/>
        <end position="828"/>
    </location>
</feature>
<dbReference type="FunFam" id="1.10.510.10:FF:000021">
    <property type="entry name" value="Serine/threonine protein kinase"/>
    <property type="match status" value="1"/>
</dbReference>
<dbReference type="InterPro" id="IPR011659">
    <property type="entry name" value="WD40"/>
</dbReference>
<keyword evidence="6 10" id="KW-0547">Nucleotide-binding</keyword>
<feature type="transmembrane region" description="Helical" evidence="12">
    <location>
        <begin position="442"/>
        <end position="462"/>
    </location>
</feature>
<keyword evidence="4" id="KW-0808">Transferase</keyword>
<dbReference type="SUPFAM" id="SSF56112">
    <property type="entry name" value="Protein kinase-like (PK-like)"/>
    <property type="match status" value="1"/>
</dbReference>
<keyword evidence="12" id="KW-0472">Membrane</keyword>
<feature type="domain" description="Protein kinase" evidence="13">
    <location>
        <begin position="11"/>
        <end position="270"/>
    </location>
</feature>
<dbReference type="InterPro" id="IPR008271">
    <property type="entry name" value="Ser/Thr_kinase_AS"/>
</dbReference>
<dbReference type="Pfam" id="PF00400">
    <property type="entry name" value="WD40"/>
    <property type="match status" value="6"/>
</dbReference>
<feature type="transmembrane region" description="Helical" evidence="12">
    <location>
        <begin position="419"/>
        <end position="436"/>
    </location>
</feature>
<dbReference type="OrthoDB" id="9762169at2"/>
<proteinExistence type="predicted"/>
<feature type="transmembrane region" description="Helical" evidence="12">
    <location>
        <begin position="498"/>
        <end position="516"/>
    </location>
</feature>
<dbReference type="PROSITE" id="PS00678">
    <property type="entry name" value="WD_REPEATS_1"/>
    <property type="match status" value="2"/>
</dbReference>
<dbReference type="InterPro" id="IPR000719">
    <property type="entry name" value="Prot_kinase_dom"/>
</dbReference>
<dbReference type="Proteomes" id="UP000294257">
    <property type="component" value="Unassembled WGS sequence"/>
</dbReference>
<keyword evidence="5" id="KW-0677">Repeat</keyword>
<evidence type="ECO:0000313" key="14">
    <source>
        <dbReference type="EMBL" id="RZS36551.1"/>
    </source>
</evidence>
<dbReference type="InterPro" id="IPR011047">
    <property type="entry name" value="Quinoprotein_ADH-like_sf"/>
</dbReference>
<feature type="compositionally biased region" description="Polar residues" evidence="11">
    <location>
        <begin position="570"/>
        <end position="590"/>
    </location>
</feature>
<dbReference type="PROSITE" id="PS00108">
    <property type="entry name" value="PROTEIN_KINASE_ST"/>
    <property type="match status" value="1"/>
</dbReference>
<dbReference type="CDD" id="cd14014">
    <property type="entry name" value="STKc_PknB_like"/>
    <property type="match status" value="1"/>
</dbReference>
<dbReference type="SUPFAM" id="SSF50998">
    <property type="entry name" value="Quinoprotein alcohol dehydrogenase-like"/>
    <property type="match status" value="1"/>
</dbReference>
<evidence type="ECO:0000313" key="15">
    <source>
        <dbReference type="Proteomes" id="UP000294257"/>
    </source>
</evidence>
<dbReference type="Gene3D" id="1.10.510.10">
    <property type="entry name" value="Transferase(Phosphotransferase) domain 1"/>
    <property type="match status" value="1"/>
</dbReference>
<dbReference type="Pfam" id="PF07676">
    <property type="entry name" value="PD40"/>
    <property type="match status" value="1"/>
</dbReference>
<dbReference type="Gene3D" id="2.130.10.10">
    <property type="entry name" value="YVTN repeat-like/Quinoprotein amine dehydrogenase"/>
    <property type="match status" value="3"/>
</dbReference>
<feature type="transmembrane region" description="Helical" evidence="12">
    <location>
        <begin position="469"/>
        <end position="486"/>
    </location>
</feature>
<dbReference type="SMART" id="SM00320">
    <property type="entry name" value="WD40"/>
    <property type="match status" value="7"/>
</dbReference>